<dbReference type="EMBL" id="JAMTCO010000001">
    <property type="protein sequence ID" value="MCP2267991.1"/>
    <property type="molecule type" value="Genomic_DNA"/>
</dbReference>
<reference evidence="1 2" key="1">
    <citation type="submission" date="2022-06" db="EMBL/GenBank/DDBJ databases">
        <title>Genomic Encyclopedia of Archaeal and Bacterial Type Strains, Phase II (KMG-II): from individual species to whole genera.</title>
        <authorList>
            <person name="Goeker M."/>
        </authorList>
    </citation>
    <scope>NUCLEOTIDE SEQUENCE [LARGE SCALE GENOMIC DNA]</scope>
    <source>
        <strain evidence="1 2">DSM 44255</strain>
    </source>
</reference>
<proteinExistence type="predicted"/>
<organism evidence="1 2">
    <name type="scientific">Actinokineospora diospyrosa</name>
    <dbReference type="NCBI Taxonomy" id="103728"/>
    <lineage>
        <taxon>Bacteria</taxon>
        <taxon>Bacillati</taxon>
        <taxon>Actinomycetota</taxon>
        <taxon>Actinomycetes</taxon>
        <taxon>Pseudonocardiales</taxon>
        <taxon>Pseudonocardiaceae</taxon>
        <taxon>Actinokineospora</taxon>
    </lineage>
</organism>
<comment type="caution">
    <text evidence="1">The sequence shown here is derived from an EMBL/GenBank/DDBJ whole genome shotgun (WGS) entry which is preliminary data.</text>
</comment>
<evidence type="ECO:0000313" key="2">
    <source>
        <dbReference type="Proteomes" id="UP001205185"/>
    </source>
</evidence>
<dbReference type="Proteomes" id="UP001205185">
    <property type="component" value="Unassembled WGS sequence"/>
</dbReference>
<gene>
    <name evidence="1" type="ORF">LV75_000473</name>
</gene>
<keyword evidence="2" id="KW-1185">Reference proteome</keyword>
<dbReference type="RefSeq" id="WP_253884916.1">
    <property type="nucleotide sequence ID" value="NZ_BAAAVB010000026.1"/>
</dbReference>
<protein>
    <submittedName>
        <fullName evidence="1">Uncharacterized protein</fullName>
    </submittedName>
</protein>
<accession>A0ABT1I6G6</accession>
<sequence>MIGHVNLVRELKSLRKGRGVLASGLEDRVGPALRAACEIVTGDDKPVIRRKVVARLTELACRLPDDLAEVARVAFALKTEARHALYQDRVSWAANEDNCDTRTIRRRVDEAIDHLAELAEIALVSAPQAEWHATELHVVLSLDGPRPELLELHRVTAAEDGLVELDFTTTCQTQEPRVLYGGTLLADNRLRLPAPVPRGISHTFAVRGQLAAAPSALVLVPAHPYAVLDLRVRFAQSAVPGEARAIRGLSRDGSGAFSTTPLRIDEAGEIHLRFTNLTAALPHGVQWAD</sequence>
<name>A0ABT1I6G6_9PSEU</name>
<evidence type="ECO:0000313" key="1">
    <source>
        <dbReference type="EMBL" id="MCP2267991.1"/>
    </source>
</evidence>